<dbReference type="InterPro" id="IPR002514">
    <property type="entry name" value="Transposase_8"/>
</dbReference>
<comment type="similarity">
    <text evidence="1">Belongs to the transposase 8 family.</text>
</comment>
<dbReference type="InterPro" id="IPR009057">
    <property type="entry name" value="Homeodomain-like_sf"/>
</dbReference>
<dbReference type="PATRIC" id="fig|271065.3.peg.2784"/>
<dbReference type="GO" id="GO:0003677">
    <property type="term" value="F:DNA binding"/>
    <property type="evidence" value="ECO:0007669"/>
    <property type="project" value="InterPro"/>
</dbReference>
<dbReference type="Pfam" id="PF01527">
    <property type="entry name" value="HTH_Tnp_1"/>
    <property type="match status" value="1"/>
</dbReference>
<dbReference type="HOGENOM" id="CLU_027402_36_1_6"/>
<reference evidence="3" key="1">
    <citation type="journal article" date="2012" name="J. Bacteriol.">
        <title>Genome sequence of the haloalkaliphilic methanotrophic bacterium Methylomicrobium alcaliphilum 20Z.</title>
        <authorList>
            <person name="Vuilleumier S."/>
            <person name="Khmelenina V.N."/>
            <person name="Bringel F."/>
            <person name="Reshetnikov A.S."/>
            <person name="Lajus A."/>
            <person name="Mangenot S."/>
            <person name="Rouy Z."/>
            <person name="Op den Camp H.J."/>
            <person name="Jetten M.S."/>
            <person name="Dispirito A.A."/>
            <person name="Dunfield P."/>
            <person name="Klotz M.G."/>
            <person name="Semrau J.D."/>
            <person name="Stein L.Y."/>
            <person name="Barbe V."/>
            <person name="Medigue C."/>
            <person name="Trotsenko Y.A."/>
            <person name="Kalyuzhnaya M.G."/>
        </authorList>
    </citation>
    <scope>NUCLEOTIDE SEQUENCE [LARGE SCALE GENOMIC DNA]</scope>
    <source>
        <strain evidence="3">DSM 19304 / NCIMB 14124 / VKM B-2133 / 20Z</strain>
    </source>
</reference>
<dbReference type="InterPro" id="IPR036388">
    <property type="entry name" value="WH-like_DNA-bd_sf"/>
</dbReference>
<dbReference type="Gene3D" id="1.10.10.10">
    <property type="entry name" value="Winged helix-like DNA-binding domain superfamily/Winged helix DNA-binding domain"/>
    <property type="match status" value="1"/>
</dbReference>
<dbReference type="EMBL" id="FO082060">
    <property type="protein sequence ID" value="CCE24387.1"/>
    <property type="molecule type" value="Genomic_DNA"/>
</dbReference>
<gene>
    <name evidence="2" type="ordered locus">MEALZ_2712</name>
</gene>
<protein>
    <submittedName>
        <fullName evidence="2">Transposase</fullName>
    </submittedName>
</protein>
<name>G4SYU0_META2</name>
<dbReference type="RefSeq" id="WP_014149153.1">
    <property type="nucleotide sequence ID" value="NC_016112.1"/>
</dbReference>
<organism evidence="2 3">
    <name type="scientific">Methylotuvimicrobium alcaliphilum (strain DSM 19304 / NCIMB 14124 / VKM B-2133 / 20Z)</name>
    <name type="common">Methylomicrobium alcaliphilum</name>
    <dbReference type="NCBI Taxonomy" id="1091494"/>
    <lineage>
        <taxon>Bacteria</taxon>
        <taxon>Pseudomonadati</taxon>
        <taxon>Pseudomonadota</taxon>
        <taxon>Gammaproteobacteria</taxon>
        <taxon>Methylococcales</taxon>
        <taxon>Methylococcaceae</taxon>
        <taxon>Methylotuvimicrobium</taxon>
    </lineage>
</organism>
<keyword evidence="3" id="KW-1185">Reference proteome</keyword>
<evidence type="ECO:0000256" key="1">
    <source>
        <dbReference type="ARBA" id="ARBA00009964"/>
    </source>
</evidence>
<dbReference type="GO" id="GO:0004803">
    <property type="term" value="F:transposase activity"/>
    <property type="evidence" value="ECO:0007669"/>
    <property type="project" value="InterPro"/>
</dbReference>
<dbReference type="STRING" id="1091494.MEALZ_2712"/>
<dbReference type="SUPFAM" id="SSF46689">
    <property type="entry name" value="Homeodomain-like"/>
    <property type="match status" value="1"/>
</dbReference>
<sequence length="94" mass="10723">MQRKKHSAEFKAKVALEALKGDKTINEIAGEHQVHPNQVSNWKKEAQAGLIECFSVKRGRKNLQHETDQEALYSQIGRLKVELDWLKKKSGLSL</sequence>
<dbReference type="GO" id="GO:0006313">
    <property type="term" value="P:DNA transposition"/>
    <property type="evidence" value="ECO:0007669"/>
    <property type="project" value="InterPro"/>
</dbReference>
<accession>G4SYU0</accession>
<dbReference type="AlphaFoldDB" id="G4SYU0"/>
<evidence type="ECO:0000313" key="3">
    <source>
        <dbReference type="Proteomes" id="UP000008315"/>
    </source>
</evidence>
<dbReference type="KEGG" id="mah:MEALZ_2712"/>
<proteinExistence type="inferred from homology"/>
<dbReference type="Proteomes" id="UP000008315">
    <property type="component" value="Chromosome"/>
</dbReference>
<evidence type="ECO:0000313" key="2">
    <source>
        <dbReference type="EMBL" id="CCE24387.1"/>
    </source>
</evidence>